<name>A0ABT2TQX8_9FIRM</name>
<dbReference type="PANTHER" id="PTHR37806:SF1">
    <property type="entry name" value="PEPTIDASE C39-LIKE DOMAIN-CONTAINING PROTEIN"/>
    <property type="match status" value="1"/>
</dbReference>
<dbReference type="PANTHER" id="PTHR37806">
    <property type="entry name" value="LMO0724 PROTEIN"/>
    <property type="match status" value="1"/>
</dbReference>
<dbReference type="Pfam" id="PF13529">
    <property type="entry name" value="Peptidase_C39_2"/>
    <property type="match status" value="1"/>
</dbReference>
<comment type="caution">
    <text evidence="2">The sequence shown here is derived from an EMBL/GenBank/DDBJ whole genome shotgun (WGS) entry which is preliminary data.</text>
</comment>
<evidence type="ECO:0000259" key="1">
    <source>
        <dbReference type="PROSITE" id="PS51186"/>
    </source>
</evidence>
<keyword evidence="2" id="KW-0808">Transferase</keyword>
<organism evidence="2 3">
    <name type="scientific">Blautia ammoniilytica</name>
    <dbReference type="NCBI Taxonomy" id="2981782"/>
    <lineage>
        <taxon>Bacteria</taxon>
        <taxon>Bacillati</taxon>
        <taxon>Bacillota</taxon>
        <taxon>Clostridia</taxon>
        <taxon>Lachnospirales</taxon>
        <taxon>Lachnospiraceae</taxon>
        <taxon>Blautia</taxon>
    </lineage>
</organism>
<dbReference type="EMBL" id="JAOQJL010000006">
    <property type="protein sequence ID" value="MCU6764625.1"/>
    <property type="molecule type" value="Genomic_DNA"/>
</dbReference>
<dbReference type="Pfam" id="PF00583">
    <property type="entry name" value="Acetyltransf_1"/>
    <property type="match status" value="1"/>
</dbReference>
<keyword evidence="2" id="KW-0012">Acyltransferase</keyword>
<sequence>MINSTDFEPVIRKCTPEDLDKIMKLQKHICQTMEDTRLFVSTSREENRDYLIYPNTILGVFDGEKLIAYGSLVFPNDSPENIGWDLDWSREKIFHCLTLDTIVVDPDYRGHGLQRTLIRSCVAYALELMPDASVLTTVSPFNKYSLHNVQAEGFQILKRKEKYGGYDRYILGYTKAPDKEFPAFEPGPDAVILPMENILQNPELPTGCESVALTMVLNYYGQKLSKTTIADEYLIRDPENFVTAYKGDPYQISGDGIYAPGLTQTAARYLQANHCPQTATDLTGTEFTKLYQYLDKSAPVIVYNSVYLKTPINVASYTLSGKTWHFYHNEHCVVLCGYDPEGHMVLINDSLSGLVWRSEEAFARIYDQLGKMAVLIR</sequence>
<reference evidence="2 3" key="1">
    <citation type="journal article" date="2021" name="ISME Commun">
        <title>Automated analysis of genomic sequences facilitates high-throughput and comprehensive description of bacteria.</title>
        <authorList>
            <person name="Hitch T.C.A."/>
        </authorList>
    </citation>
    <scope>NUCLEOTIDE SEQUENCE [LARGE SCALE GENOMIC DNA]</scope>
    <source>
        <strain evidence="2 3">Sanger_23</strain>
    </source>
</reference>
<dbReference type="InterPro" id="IPR039564">
    <property type="entry name" value="Peptidase_C39-like"/>
</dbReference>
<keyword evidence="3" id="KW-1185">Reference proteome</keyword>
<dbReference type="GO" id="GO:0016746">
    <property type="term" value="F:acyltransferase activity"/>
    <property type="evidence" value="ECO:0007669"/>
    <property type="project" value="UniProtKB-KW"/>
</dbReference>
<dbReference type="Gene3D" id="3.40.630.30">
    <property type="match status" value="1"/>
</dbReference>
<evidence type="ECO:0000313" key="2">
    <source>
        <dbReference type="EMBL" id="MCU6764625.1"/>
    </source>
</evidence>
<dbReference type="Proteomes" id="UP001652409">
    <property type="component" value="Unassembled WGS sequence"/>
</dbReference>
<dbReference type="EC" id="2.3.1.-" evidence="2"/>
<gene>
    <name evidence="2" type="ORF">OCV61_04280</name>
</gene>
<evidence type="ECO:0000313" key="3">
    <source>
        <dbReference type="Proteomes" id="UP001652409"/>
    </source>
</evidence>
<dbReference type="SUPFAM" id="SSF55729">
    <property type="entry name" value="Acyl-CoA N-acyltransferases (Nat)"/>
    <property type="match status" value="1"/>
</dbReference>
<protein>
    <submittedName>
        <fullName evidence="2">GNAT family N-acetyltransferase</fullName>
        <ecNumber evidence="2">2.3.1.-</ecNumber>
    </submittedName>
</protein>
<dbReference type="CDD" id="cd04301">
    <property type="entry name" value="NAT_SF"/>
    <property type="match status" value="1"/>
</dbReference>
<dbReference type="PROSITE" id="PS51186">
    <property type="entry name" value="GNAT"/>
    <property type="match status" value="1"/>
</dbReference>
<accession>A0ABT2TQX8</accession>
<dbReference type="InterPro" id="IPR000182">
    <property type="entry name" value="GNAT_dom"/>
</dbReference>
<dbReference type="RefSeq" id="WP_158420820.1">
    <property type="nucleotide sequence ID" value="NZ_JAOQJL010000006.1"/>
</dbReference>
<dbReference type="InterPro" id="IPR016181">
    <property type="entry name" value="Acyl_CoA_acyltransferase"/>
</dbReference>
<dbReference type="Gene3D" id="3.90.70.10">
    <property type="entry name" value="Cysteine proteinases"/>
    <property type="match status" value="1"/>
</dbReference>
<proteinExistence type="predicted"/>
<feature type="domain" description="N-acetyltransferase" evidence="1">
    <location>
        <begin position="9"/>
        <end position="176"/>
    </location>
</feature>